<dbReference type="HOGENOM" id="CLU_027483_1_0_6"/>
<feature type="domain" description="Glycoside hydrolase family 19 catalytic" evidence="4">
    <location>
        <begin position="127"/>
        <end position="360"/>
    </location>
</feature>
<dbReference type="GO" id="GO:0004568">
    <property type="term" value="F:chitinase activity"/>
    <property type="evidence" value="ECO:0007669"/>
    <property type="project" value="InterPro"/>
</dbReference>
<keyword evidence="1" id="KW-0611">Plant defense</keyword>
<dbReference type="Gene3D" id="3.30.20.10">
    <property type="entry name" value="Endochitinase, domain 2"/>
    <property type="match status" value="1"/>
</dbReference>
<dbReference type="AlphaFoldDB" id="A4BH92"/>
<protein>
    <recommendedName>
        <fullName evidence="4">Glycoside hydrolase family 19 catalytic domain-containing protein</fullName>
    </recommendedName>
</protein>
<evidence type="ECO:0000256" key="2">
    <source>
        <dbReference type="ARBA" id="ARBA00023157"/>
    </source>
</evidence>
<evidence type="ECO:0000313" key="6">
    <source>
        <dbReference type="Proteomes" id="UP000005953"/>
    </source>
</evidence>
<dbReference type="EMBL" id="AAOE01000020">
    <property type="protein sequence ID" value="EAR08440.1"/>
    <property type="molecule type" value="Genomic_DNA"/>
</dbReference>
<dbReference type="PANTHER" id="PTHR22595:SF79">
    <property type="entry name" value="CHITINASE 12"/>
    <property type="match status" value="1"/>
</dbReference>
<dbReference type="Gene3D" id="1.10.530.10">
    <property type="match status" value="1"/>
</dbReference>
<organism evidence="5 6">
    <name type="scientific">Reinekea blandensis MED297</name>
    <dbReference type="NCBI Taxonomy" id="314283"/>
    <lineage>
        <taxon>Bacteria</taxon>
        <taxon>Pseudomonadati</taxon>
        <taxon>Pseudomonadota</taxon>
        <taxon>Gammaproteobacteria</taxon>
        <taxon>Oceanospirillales</taxon>
        <taxon>Saccharospirillaceae</taxon>
        <taxon>Reinekea</taxon>
    </lineage>
</organism>
<dbReference type="Pfam" id="PF00182">
    <property type="entry name" value="Glyco_hydro_19"/>
    <property type="match status" value="1"/>
</dbReference>
<evidence type="ECO:0000256" key="3">
    <source>
        <dbReference type="SAM" id="MobiDB-lite"/>
    </source>
</evidence>
<dbReference type="InterPro" id="IPR023346">
    <property type="entry name" value="Lysozyme-like_dom_sf"/>
</dbReference>
<feature type="region of interest" description="Disordered" evidence="3">
    <location>
        <begin position="27"/>
        <end position="54"/>
    </location>
</feature>
<evidence type="ECO:0000313" key="5">
    <source>
        <dbReference type="EMBL" id="EAR08440.1"/>
    </source>
</evidence>
<dbReference type="STRING" id="314283.MED297_17647"/>
<dbReference type="GO" id="GO:0006032">
    <property type="term" value="P:chitin catabolic process"/>
    <property type="evidence" value="ECO:0007669"/>
    <property type="project" value="InterPro"/>
</dbReference>
<dbReference type="PANTHER" id="PTHR22595">
    <property type="entry name" value="CHITINASE-RELATED"/>
    <property type="match status" value="1"/>
</dbReference>
<dbReference type="InterPro" id="IPR000726">
    <property type="entry name" value="Glyco_hydro_19_cat"/>
</dbReference>
<keyword evidence="6" id="KW-1185">Reference proteome</keyword>
<evidence type="ECO:0000256" key="1">
    <source>
        <dbReference type="ARBA" id="ARBA00022821"/>
    </source>
</evidence>
<dbReference type="OrthoDB" id="6018988at2"/>
<reference evidence="5 6" key="1">
    <citation type="submission" date="2006-02" db="EMBL/GenBank/DDBJ databases">
        <authorList>
            <person name="Pinhassi J."/>
            <person name="Pedros-Alio C."/>
            <person name="Ferriera S."/>
            <person name="Johnson J."/>
            <person name="Kravitz S."/>
            <person name="Halpern A."/>
            <person name="Remington K."/>
            <person name="Beeson K."/>
            <person name="Tran B."/>
            <person name="Rogers Y.-H."/>
            <person name="Friedman R."/>
            <person name="Venter J.C."/>
        </authorList>
    </citation>
    <scope>NUCLEOTIDE SEQUENCE [LARGE SCALE GENOMIC DNA]</scope>
    <source>
        <strain evidence="5 6">MED297</strain>
    </source>
</reference>
<proteinExistence type="predicted"/>
<dbReference type="GO" id="GO:0006952">
    <property type="term" value="P:defense response"/>
    <property type="evidence" value="ECO:0007669"/>
    <property type="project" value="UniProtKB-KW"/>
</dbReference>
<keyword evidence="2" id="KW-1015">Disulfide bond</keyword>
<gene>
    <name evidence="5" type="ORF">MED297_17647</name>
</gene>
<sequence length="435" mass="47815">MAGTHVLTVDLCNADGCTRSNPLTFTVENGATEDPTDPSDPTDPPSDDCGIQPKPDGGYTLCQSDLDATEAAITDTELYRLVKDSIQTLNNDAVERVRPSRADNPDNVKRVERLLSQADWNYLFALADPAYNYTRFLQAVAKFKGFCATYDDGRDSDAICRKSLATMFAHFTQETGAHILSSPVDEYRQGLYYLREVGCTEGGSGCGYNAECNPATWQGKTWPCGTQPDGSFKQYFGRGAKQLSYNYNYGPFSEVIYGDVSVLLNHPDRVADSWLNLASAVFFFVTPQAPKPSMLHVIDGTWEPNAHDRSLNIEKGFGATTNIINGGIECGTASGVEKQQSKNRITYYKAHAAYLGVPVPDDEALGCANQGRFEVQGAGGMLIYWDQDWAYHPNNPEGASFACKLVGYQTAYSALIPGNYRQCVEHYFDVDIIEP</sequence>
<dbReference type="GO" id="GO:0016998">
    <property type="term" value="P:cell wall macromolecule catabolic process"/>
    <property type="evidence" value="ECO:0007669"/>
    <property type="project" value="InterPro"/>
</dbReference>
<dbReference type="CDD" id="cd00325">
    <property type="entry name" value="chitinase_GH19"/>
    <property type="match status" value="1"/>
</dbReference>
<comment type="caution">
    <text evidence="5">The sequence shown here is derived from an EMBL/GenBank/DDBJ whole genome shotgun (WGS) entry which is preliminary data.</text>
</comment>
<name>A4BH92_9GAMM</name>
<accession>A4BH92</accession>
<dbReference type="SUPFAM" id="SSF53955">
    <property type="entry name" value="Lysozyme-like"/>
    <property type="match status" value="1"/>
</dbReference>
<evidence type="ECO:0000259" key="4">
    <source>
        <dbReference type="Pfam" id="PF00182"/>
    </source>
</evidence>
<dbReference type="Proteomes" id="UP000005953">
    <property type="component" value="Unassembled WGS sequence"/>
</dbReference>